<name>A0A7Y0ETF6_9BIFI</name>
<sequence length="220" mass="23989">MNHIASRFACFLCGVMINSFAIAFITKGDMGTSQISSVPYVLSLRFPLSFGMMTFIMNMVFIALQIVLLRRDFHPVQLLQIAVNALFSAMIDVSMSLLSFLVPNTLWQRLLCIAIGCCIMGFGIVIEVSPNVLMVPGEGIVRALSIVAHAKYGTTKIVFDVSLIAVAVALSFVFFGSLRGVGLGTVISALCVGSIINVINRTFTFPERIRSLALVTERNR</sequence>
<feature type="transmembrane region" description="Helical" evidence="1">
    <location>
        <begin position="81"/>
        <end position="100"/>
    </location>
</feature>
<evidence type="ECO:0000256" key="1">
    <source>
        <dbReference type="SAM" id="Phobius"/>
    </source>
</evidence>
<dbReference type="InterPro" id="IPR038750">
    <property type="entry name" value="YczE/YyaS-like"/>
</dbReference>
<dbReference type="PANTHER" id="PTHR40078:SF1">
    <property type="entry name" value="INTEGRAL MEMBRANE PROTEIN"/>
    <property type="match status" value="1"/>
</dbReference>
<dbReference type="RefSeq" id="WP_169079570.1">
    <property type="nucleotide sequence ID" value="NZ_JAAIIF010000008.1"/>
</dbReference>
<comment type="caution">
    <text evidence="2">The sequence shown here is derived from an EMBL/GenBank/DDBJ whole genome shotgun (WGS) entry which is preliminary data.</text>
</comment>
<proteinExistence type="predicted"/>
<gene>
    <name evidence="2" type="ORF">G1C98_0840</name>
</gene>
<evidence type="ECO:0000313" key="3">
    <source>
        <dbReference type="Proteomes" id="UP000529710"/>
    </source>
</evidence>
<accession>A0A7Y0ETF6</accession>
<evidence type="ECO:0000313" key="2">
    <source>
        <dbReference type="EMBL" id="NMM96104.1"/>
    </source>
</evidence>
<reference evidence="2 3" key="1">
    <citation type="submission" date="2020-02" db="EMBL/GenBank/DDBJ databases">
        <title>Characterization of phylogenetic diversity of novel bifidobacterial species isolated in Czech ZOOs.</title>
        <authorList>
            <person name="Lugli G.A."/>
            <person name="Vera N.B."/>
            <person name="Ventura M."/>
        </authorList>
    </citation>
    <scope>NUCLEOTIDE SEQUENCE [LARGE SCALE GENOMIC DNA]</scope>
    <source>
        <strain evidence="2 3">DSM 109960</strain>
    </source>
</reference>
<dbReference type="EMBL" id="JAAIIF010000008">
    <property type="protein sequence ID" value="NMM96104.1"/>
    <property type="molecule type" value="Genomic_DNA"/>
</dbReference>
<keyword evidence="1" id="KW-0472">Membrane</keyword>
<keyword evidence="3" id="KW-1185">Reference proteome</keyword>
<feature type="transmembrane region" description="Helical" evidence="1">
    <location>
        <begin position="181"/>
        <end position="200"/>
    </location>
</feature>
<keyword evidence="1" id="KW-0812">Transmembrane</keyword>
<dbReference type="Pfam" id="PF19700">
    <property type="entry name" value="DUF6198"/>
    <property type="match status" value="1"/>
</dbReference>
<protein>
    <recommendedName>
        <fullName evidence="4">YitT family protein</fullName>
    </recommendedName>
</protein>
<feature type="transmembrane region" description="Helical" evidence="1">
    <location>
        <begin position="157"/>
        <end position="175"/>
    </location>
</feature>
<feature type="transmembrane region" description="Helical" evidence="1">
    <location>
        <begin position="106"/>
        <end position="126"/>
    </location>
</feature>
<dbReference type="AlphaFoldDB" id="A0A7Y0ETF6"/>
<dbReference type="PANTHER" id="PTHR40078">
    <property type="entry name" value="INTEGRAL MEMBRANE PROTEIN-RELATED"/>
    <property type="match status" value="1"/>
</dbReference>
<keyword evidence="1" id="KW-1133">Transmembrane helix</keyword>
<organism evidence="2 3">
    <name type="scientific">Bifidobacterium erythrocebi</name>
    <dbReference type="NCBI Taxonomy" id="2675325"/>
    <lineage>
        <taxon>Bacteria</taxon>
        <taxon>Bacillati</taxon>
        <taxon>Actinomycetota</taxon>
        <taxon>Actinomycetes</taxon>
        <taxon>Bifidobacteriales</taxon>
        <taxon>Bifidobacteriaceae</taxon>
        <taxon>Bifidobacterium</taxon>
    </lineage>
</organism>
<dbReference type="Proteomes" id="UP000529710">
    <property type="component" value="Unassembled WGS sequence"/>
</dbReference>
<feature type="transmembrane region" description="Helical" evidence="1">
    <location>
        <begin position="7"/>
        <end position="26"/>
    </location>
</feature>
<evidence type="ECO:0008006" key="4">
    <source>
        <dbReference type="Google" id="ProtNLM"/>
    </source>
</evidence>
<feature type="transmembrane region" description="Helical" evidence="1">
    <location>
        <begin position="46"/>
        <end position="69"/>
    </location>
</feature>